<protein>
    <submittedName>
        <fullName evidence="1">Uncharacterized protein</fullName>
    </submittedName>
</protein>
<dbReference type="Proteomes" id="UP000479043">
    <property type="component" value="Unassembled WGS sequence"/>
</dbReference>
<evidence type="ECO:0000313" key="1">
    <source>
        <dbReference type="EMBL" id="MYM55879.1"/>
    </source>
</evidence>
<reference evidence="1 2" key="1">
    <citation type="submission" date="2020-01" db="EMBL/GenBank/DDBJ databases">
        <authorList>
            <person name="Chen S."/>
        </authorList>
    </citation>
    <scope>NUCLEOTIDE SEQUENCE [LARGE SCALE GENOMIC DNA]</scope>
    <source>
        <strain evidence="1 2">GS-10</strain>
    </source>
</reference>
<dbReference type="RefSeq" id="WP_160973584.1">
    <property type="nucleotide sequence ID" value="NZ_WWEN01000004.1"/>
</dbReference>
<accession>A0A6L8LRU6</accession>
<sequence>MKTSVRTGPGFFLFPALIVLAFCALIAGARQGNAMGSPNSSTIIDVALPGGWAGVEGAVARDDGSALTPGQMRLYRVVGDGAGLPGSIQQQAALIRRLAEDLPPLDPLTDISARAEERGAGITALSLAAYGSGKYTRPNRILAIGAGSDRPGFVLVRIAEDAPDAPVAASFYCLGSGGTIALSHLAGVRPEKMIEIKDVICREGFK</sequence>
<dbReference type="EMBL" id="WWEN01000004">
    <property type="protein sequence ID" value="MYM55879.1"/>
    <property type="molecule type" value="Genomic_DNA"/>
</dbReference>
<proteinExistence type="predicted"/>
<gene>
    <name evidence="1" type="ORF">GR167_11245</name>
</gene>
<organism evidence="1 2">
    <name type="scientific">Thalassovita mangrovi</name>
    <dbReference type="NCBI Taxonomy" id="2692236"/>
    <lineage>
        <taxon>Bacteria</taxon>
        <taxon>Pseudomonadati</taxon>
        <taxon>Pseudomonadota</taxon>
        <taxon>Alphaproteobacteria</taxon>
        <taxon>Rhodobacterales</taxon>
        <taxon>Roseobacteraceae</taxon>
        <taxon>Thalassovita</taxon>
    </lineage>
</organism>
<keyword evidence="2" id="KW-1185">Reference proteome</keyword>
<dbReference type="AlphaFoldDB" id="A0A6L8LRU6"/>
<name>A0A6L8LRU6_9RHOB</name>
<evidence type="ECO:0000313" key="2">
    <source>
        <dbReference type="Proteomes" id="UP000479043"/>
    </source>
</evidence>
<comment type="caution">
    <text evidence="1">The sequence shown here is derived from an EMBL/GenBank/DDBJ whole genome shotgun (WGS) entry which is preliminary data.</text>
</comment>